<feature type="transmembrane region" description="Helical" evidence="8">
    <location>
        <begin position="147"/>
        <end position="164"/>
    </location>
</feature>
<feature type="transmembrane region" description="Helical" evidence="8">
    <location>
        <begin position="210"/>
        <end position="235"/>
    </location>
</feature>
<keyword evidence="3" id="KW-1003">Cell membrane</keyword>
<dbReference type="Proteomes" id="UP000030901">
    <property type="component" value="Chromosome"/>
</dbReference>
<dbReference type="HOGENOM" id="CLU_055585_0_0_6"/>
<keyword evidence="7 8" id="KW-0472">Membrane</keyword>
<evidence type="ECO:0000256" key="8">
    <source>
        <dbReference type="SAM" id="Phobius"/>
    </source>
</evidence>
<dbReference type="InterPro" id="IPR000576">
    <property type="entry name" value="LacY/RafB_perm_fam"/>
</dbReference>
<keyword evidence="4" id="KW-0997">Cell inner membrane</keyword>
<proteinExistence type="predicted"/>
<evidence type="ECO:0000256" key="6">
    <source>
        <dbReference type="ARBA" id="ARBA00022989"/>
    </source>
</evidence>
<keyword evidence="5 8" id="KW-0812">Transmembrane</keyword>
<keyword evidence="6 8" id="KW-1133">Transmembrane helix</keyword>
<keyword evidence="10" id="KW-1185">Reference proteome</keyword>
<dbReference type="NCBIfam" id="TIGR00882">
    <property type="entry name" value="2A0105"/>
    <property type="match status" value="1"/>
</dbReference>
<dbReference type="SUPFAM" id="SSF103473">
    <property type="entry name" value="MFS general substrate transporter"/>
    <property type="match status" value="1"/>
</dbReference>
<dbReference type="NCBIfam" id="NF007077">
    <property type="entry name" value="PRK09528.1"/>
    <property type="match status" value="1"/>
</dbReference>
<feature type="transmembrane region" description="Helical" evidence="8">
    <location>
        <begin position="79"/>
        <end position="97"/>
    </location>
</feature>
<feature type="transmembrane region" description="Helical" evidence="8">
    <location>
        <begin position="170"/>
        <end position="189"/>
    </location>
</feature>
<feature type="transmembrane region" description="Helical" evidence="8">
    <location>
        <begin position="314"/>
        <end position="337"/>
    </location>
</feature>
<evidence type="ECO:0000256" key="5">
    <source>
        <dbReference type="ARBA" id="ARBA00022692"/>
    </source>
</evidence>
<dbReference type="EMBL" id="CP009056">
    <property type="protein sequence ID" value="AJA43949.1"/>
    <property type="molecule type" value="Genomic_DNA"/>
</dbReference>
<keyword evidence="2" id="KW-0813">Transport</keyword>
<feature type="transmembrane region" description="Helical" evidence="8">
    <location>
        <begin position="290"/>
        <end position="308"/>
    </location>
</feature>
<evidence type="ECO:0000256" key="1">
    <source>
        <dbReference type="ARBA" id="ARBA00004429"/>
    </source>
</evidence>
<reference evidence="9 10" key="1">
    <citation type="journal article" date="2014" name="Appl. Environ. Microbiol.">
        <title>Gut symbionts from distinct hosts exhibit genotoxic activity via divergent colibactin biosynthetic pathways.</title>
        <authorList>
            <person name="Engel P."/>
            <person name="Vizcaino M.I."/>
            <person name="Crawford J.M."/>
        </authorList>
    </citation>
    <scope>NUCLEOTIDE SEQUENCE [LARGE SCALE GENOMIC DNA]</scope>
    <source>
        <strain evidence="9 10">PEB0191</strain>
    </source>
</reference>
<dbReference type="PANTHER" id="PTHR23522:SF10">
    <property type="entry name" value="3-PHENYLPROPIONIC ACID TRANSPORTER-RELATED"/>
    <property type="match status" value="1"/>
</dbReference>
<accession>A0A0A7RXD9</accession>
<dbReference type="PANTHER" id="PTHR23522">
    <property type="entry name" value="BLL5896 PROTEIN"/>
    <property type="match status" value="1"/>
</dbReference>
<feature type="transmembrane region" description="Helical" evidence="8">
    <location>
        <begin position="103"/>
        <end position="127"/>
    </location>
</feature>
<evidence type="ECO:0000256" key="3">
    <source>
        <dbReference type="ARBA" id="ARBA00022475"/>
    </source>
</evidence>
<dbReference type="OrthoDB" id="7065110at2"/>
<feature type="transmembrane region" description="Helical" evidence="8">
    <location>
        <begin position="381"/>
        <end position="400"/>
    </location>
</feature>
<dbReference type="Pfam" id="PF01306">
    <property type="entry name" value="LacY_symp"/>
    <property type="match status" value="1"/>
</dbReference>
<sequence>MSTAFYKNTNYWFSSSYSMVYYAAGSLVFSFYAIWLSEKIGLTAKQTGIVYSFNYFIALIIMFFYGVTQDKLVLRKHLVWFQSLIITGAAPFLIYVYEPLLQSHFYLGVISGSIYLGLGWIAGMGLIDSYCEKISRAFGFEFGQARTWGCIAYAIGTFVAGILISKNPHLNFWAASVVGIFFIILNIFYKPDFNKANLSMIKVNEPLKMSEIVTVFGLKDFWIFVVYVLGTYSLYNIYDQQLFPVYFTNLFGTEGAGYEIYGMLNSLQVFLEAAVMFTVPFIVNKVGAKNALIFAACVSAARILMTGYAESIVFISIIKLMHCLEITTVLVAVFKYIAINFDKRLSATVFLVGYQVAGSVGVILFSTLAGDFYDANGPAETFKGLGLIVVLFMVFAIIFLNSEKKSMLRLQNRIKDTDE</sequence>
<dbReference type="KEGG" id="fpp:FPB0191_00081"/>
<dbReference type="STRING" id="1267021.FPB0191_00081"/>
<feature type="transmembrane region" description="Helical" evidence="8">
    <location>
        <begin position="49"/>
        <end position="67"/>
    </location>
</feature>
<dbReference type="GO" id="GO:0005886">
    <property type="term" value="C:plasma membrane"/>
    <property type="evidence" value="ECO:0007669"/>
    <property type="project" value="UniProtKB-SubCell"/>
</dbReference>
<organism evidence="9 10">
    <name type="scientific">Frischella perrara</name>
    <dbReference type="NCBI Taxonomy" id="1267021"/>
    <lineage>
        <taxon>Bacteria</taxon>
        <taxon>Pseudomonadati</taxon>
        <taxon>Pseudomonadota</taxon>
        <taxon>Gammaproteobacteria</taxon>
        <taxon>Orbales</taxon>
        <taxon>Orbaceae</taxon>
        <taxon>Frischella</taxon>
    </lineage>
</organism>
<feature type="transmembrane region" description="Helical" evidence="8">
    <location>
        <begin position="349"/>
        <end position="369"/>
    </location>
</feature>
<evidence type="ECO:0000256" key="4">
    <source>
        <dbReference type="ARBA" id="ARBA00022519"/>
    </source>
</evidence>
<name>A0A0A7RXD9_FRIPE</name>
<evidence type="ECO:0000256" key="2">
    <source>
        <dbReference type="ARBA" id="ARBA00022448"/>
    </source>
</evidence>
<dbReference type="GO" id="GO:0015528">
    <property type="term" value="F:lactose:proton symporter activity"/>
    <property type="evidence" value="ECO:0007669"/>
    <property type="project" value="TreeGrafter"/>
</dbReference>
<dbReference type="PRINTS" id="PR00174">
    <property type="entry name" value="LACYSMPORT"/>
</dbReference>
<evidence type="ECO:0000313" key="10">
    <source>
        <dbReference type="Proteomes" id="UP000030901"/>
    </source>
</evidence>
<dbReference type="AlphaFoldDB" id="A0A0A7RXD9"/>
<evidence type="ECO:0000256" key="7">
    <source>
        <dbReference type="ARBA" id="ARBA00023136"/>
    </source>
</evidence>
<protein>
    <submittedName>
        <fullName evidence="9">Oligosaccharide:H+ symporter</fullName>
    </submittedName>
</protein>
<dbReference type="RefSeq" id="WP_039103229.1">
    <property type="nucleotide sequence ID" value="NZ_CALYQC010000016.1"/>
</dbReference>
<dbReference type="GO" id="GO:0030395">
    <property type="term" value="F:lactose binding"/>
    <property type="evidence" value="ECO:0007669"/>
    <property type="project" value="TreeGrafter"/>
</dbReference>
<dbReference type="InterPro" id="IPR036259">
    <property type="entry name" value="MFS_trans_sf"/>
</dbReference>
<evidence type="ECO:0000313" key="9">
    <source>
        <dbReference type="EMBL" id="AJA43949.1"/>
    </source>
</evidence>
<dbReference type="Gene3D" id="1.20.1250.20">
    <property type="entry name" value="MFS general substrate transporter like domains"/>
    <property type="match status" value="2"/>
</dbReference>
<feature type="transmembrane region" description="Helical" evidence="8">
    <location>
        <begin position="20"/>
        <end position="37"/>
    </location>
</feature>
<comment type="subcellular location">
    <subcellularLocation>
        <location evidence="1">Cell inner membrane</location>
        <topology evidence="1">Multi-pass membrane protein</topology>
    </subcellularLocation>
</comment>
<gene>
    <name evidence="9" type="ORF">FPB0191_00081</name>
</gene>